<name>A0AAV2HD29_LYMST</name>
<accession>A0AAV2HD29</accession>
<feature type="transmembrane region" description="Helical" evidence="1">
    <location>
        <begin position="141"/>
        <end position="160"/>
    </location>
</feature>
<proteinExistence type="predicted"/>
<keyword evidence="1" id="KW-0472">Membrane</keyword>
<keyword evidence="3" id="KW-1185">Reference proteome</keyword>
<feature type="non-terminal residue" evidence="2">
    <location>
        <position position="1"/>
    </location>
</feature>
<feature type="transmembrane region" description="Helical" evidence="1">
    <location>
        <begin position="108"/>
        <end position="129"/>
    </location>
</feature>
<keyword evidence="1" id="KW-1133">Transmembrane helix</keyword>
<comment type="caution">
    <text evidence="2">The sequence shown here is derived from an EMBL/GenBank/DDBJ whole genome shotgun (WGS) entry which is preliminary data.</text>
</comment>
<feature type="transmembrane region" description="Helical" evidence="1">
    <location>
        <begin position="44"/>
        <end position="67"/>
    </location>
</feature>
<evidence type="ECO:0000256" key="1">
    <source>
        <dbReference type="SAM" id="Phobius"/>
    </source>
</evidence>
<keyword evidence="1" id="KW-0812">Transmembrane</keyword>
<protein>
    <submittedName>
        <fullName evidence="2">Uncharacterized protein</fullName>
    </submittedName>
</protein>
<dbReference type="AlphaFoldDB" id="A0AAV2HD29"/>
<feature type="transmembrane region" description="Helical" evidence="1">
    <location>
        <begin position="180"/>
        <end position="201"/>
    </location>
</feature>
<dbReference type="EMBL" id="CAXITT010000097">
    <property type="protein sequence ID" value="CAL1531781.1"/>
    <property type="molecule type" value="Genomic_DNA"/>
</dbReference>
<dbReference type="Proteomes" id="UP001497497">
    <property type="component" value="Unassembled WGS sequence"/>
</dbReference>
<gene>
    <name evidence="2" type="ORF">GSLYS_00005876001</name>
</gene>
<evidence type="ECO:0000313" key="3">
    <source>
        <dbReference type="Proteomes" id="UP001497497"/>
    </source>
</evidence>
<evidence type="ECO:0000313" key="2">
    <source>
        <dbReference type="EMBL" id="CAL1531781.1"/>
    </source>
</evidence>
<reference evidence="2 3" key="1">
    <citation type="submission" date="2024-04" db="EMBL/GenBank/DDBJ databases">
        <authorList>
            <consortium name="Genoscope - CEA"/>
            <person name="William W."/>
        </authorList>
    </citation>
    <scope>NUCLEOTIDE SEQUENCE [LARGE SCALE GENOMIC DNA]</scope>
</reference>
<organism evidence="2 3">
    <name type="scientific">Lymnaea stagnalis</name>
    <name type="common">Great pond snail</name>
    <name type="synonym">Helix stagnalis</name>
    <dbReference type="NCBI Taxonomy" id="6523"/>
    <lineage>
        <taxon>Eukaryota</taxon>
        <taxon>Metazoa</taxon>
        <taxon>Spiralia</taxon>
        <taxon>Lophotrochozoa</taxon>
        <taxon>Mollusca</taxon>
        <taxon>Gastropoda</taxon>
        <taxon>Heterobranchia</taxon>
        <taxon>Euthyneura</taxon>
        <taxon>Panpulmonata</taxon>
        <taxon>Hygrophila</taxon>
        <taxon>Lymnaeoidea</taxon>
        <taxon>Lymnaeidae</taxon>
        <taxon>Lymnaea</taxon>
    </lineage>
</organism>
<sequence>KFHRARTKLHRARTKLHRARTKFHRARTKLHRARTKLHRARTMAGCQGVVSVILIVLTLLVISYAAISANWADTKLVDKYIEHEGLFFRCPKFGDCVNVSEEKNARKFATFLFWALAFSLNTMTLVQLLSLCITLLRQNRIFALVYILEAVAGLVILAVYPTLITVPEKTGFREVSLGYGYYAMCVGTVLLGATAGQCLSIDDKSYPSI</sequence>